<evidence type="ECO:0000256" key="6">
    <source>
        <dbReference type="RuleBase" id="RU361235"/>
    </source>
</evidence>
<keyword evidence="5" id="KW-0325">Glycoprotein</keyword>
<dbReference type="PANTHER" id="PTHR43142">
    <property type="entry name" value="CARBOXYLIC ESTER HYDROLASE"/>
    <property type="match status" value="1"/>
</dbReference>
<evidence type="ECO:0000256" key="3">
    <source>
        <dbReference type="ARBA" id="ARBA00022801"/>
    </source>
</evidence>
<protein>
    <recommendedName>
        <fullName evidence="6">Carboxylic ester hydrolase</fullName>
        <ecNumber evidence="6">3.1.1.-</ecNumber>
    </recommendedName>
</protein>
<dbReference type="Proteomes" id="UP001153292">
    <property type="component" value="Chromosome 15"/>
</dbReference>
<feature type="domain" description="Carboxylesterase type B" evidence="7">
    <location>
        <begin position="5"/>
        <end position="524"/>
    </location>
</feature>
<evidence type="ECO:0000256" key="2">
    <source>
        <dbReference type="ARBA" id="ARBA00022487"/>
    </source>
</evidence>
<dbReference type="EC" id="3.1.1.-" evidence="6"/>
<dbReference type="Pfam" id="PF00135">
    <property type="entry name" value="COesterase"/>
    <property type="match status" value="1"/>
</dbReference>
<name>A0ABN8AY23_CHISP</name>
<keyword evidence="9" id="KW-1185">Reference proteome</keyword>
<dbReference type="PANTHER" id="PTHR43142:SF1">
    <property type="entry name" value="CARBOXYLIC ESTER HYDROLASE"/>
    <property type="match status" value="1"/>
</dbReference>
<evidence type="ECO:0000256" key="4">
    <source>
        <dbReference type="ARBA" id="ARBA00023157"/>
    </source>
</evidence>
<evidence type="ECO:0000313" key="8">
    <source>
        <dbReference type="EMBL" id="CAH0399942.1"/>
    </source>
</evidence>
<evidence type="ECO:0000259" key="7">
    <source>
        <dbReference type="Pfam" id="PF00135"/>
    </source>
</evidence>
<sequence>MNMVKVKVQQGWLEGETLECSTGQGSYHSFKGIPYATPPLGKLRFKAPLPAEPWDGTRQAKEFGPICPQKDLFNNETFLGNEDCLYLNVYSPNMKPSKPLTVMVFIHGGAFKWGSGNDDNYGPDFLMAHDVVLVTLNYRLEVLGFLCLDTEEVPGNAGLKDQVVALKWVKENISNFGGDPNNITVFGESAGGASTALHILSPMSKGLFNRCIPMSGVPLCDWATPFEPRRRAFALGKLFGLDTKDPKELLDFLQGIPAEKLMDVNPHVLVSEEVTSKIYKILPFTPVVEKDFGNNNFITKTPFEILKSGNINDVDVLIGYTSMEGLIMLPLFDANTASWEMWEKYPELLVPHNILYESKPKTNLEIGDRIQKHYFGDKNISVDTIKELVSYTNDSIYVYHVYRFVKLLANIGKSKKYQYRFSCVSDRNVYGQSGKKHDLIGASHMDDMMYLFDAKKTVQKLGEKEQTLIKQTCTYFTNFAKYGVMTTSSSEVQWPEFGQGEYYGDIGDQLTIGQHLDADAISFWRSIYEDAGIEFV</sequence>
<dbReference type="InterPro" id="IPR019819">
    <property type="entry name" value="Carboxylesterase_B_CS"/>
</dbReference>
<evidence type="ECO:0000256" key="5">
    <source>
        <dbReference type="ARBA" id="ARBA00023180"/>
    </source>
</evidence>
<comment type="similarity">
    <text evidence="1 6">Belongs to the type-B carboxylesterase/lipase family.</text>
</comment>
<dbReference type="PROSITE" id="PS00122">
    <property type="entry name" value="CARBOXYLESTERASE_B_1"/>
    <property type="match status" value="1"/>
</dbReference>
<dbReference type="InterPro" id="IPR019826">
    <property type="entry name" value="Carboxylesterase_B_AS"/>
</dbReference>
<dbReference type="InterPro" id="IPR029058">
    <property type="entry name" value="AB_hydrolase_fold"/>
</dbReference>
<dbReference type="EMBL" id="OU963908">
    <property type="protein sequence ID" value="CAH0399942.1"/>
    <property type="molecule type" value="Genomic_DNA"/>
</dbReference>
<evidence type="ECO:0000256" key="1">
    <source>
        <dbReference type="ARBA" id="ARBA00005964"/>
    </source>
</evidence>
<organism evidence="8 9">
    <name type="scientific">Chilo suppressalis</name>
    <name type="common">Asiatic rice borer moth</name>
    <dbReference type="NCBI Taxonomy" id="168631"/>
    <lineage>
        <taxon>Eukaryota</taxon>
        <taxon>Metazoa</taxon>
        <taxon>Ecdysozoa</taxon>
        <taxon>Arthropoda</taxon>
        <taxon>Hexapoda</taxon>
        <taxon>Insecta</taxon>
        <taxon>Pterygota</taxon>
        <taxon>Neoptera</taxon>
        <taxon>Endopterygota</taxon>
        <taxon>Lepidoptera</taxon>
        <taxon>Glossata</taxon>
        <taxon>Ditrysia</taxon>
        <taxon>Pyraloidea</taxon>
        <taxon>Crambidae</taxon>
        <taxon>Crambinae</taxon>
        <taxon>Chilo</taxon>
    </lineage>
</organism>
<accession>A0ABN8AY23</accession>
<proteinExistence type="inferred from homology"/>
<reference evidence="8" key="1">
    <citation type="submission" date="2021-12" db="EMBL/GenBank/DDBJ databases">
        <authorList>
            <person name="King R."/>
        </authorList>
    </citation>
    <scope>NUCLEOTIDE SEQUENCE</scope>
</reference>
<keyword evidence="4" id="KW-1015">Disulfide bond</keyword>
<keyword evidence="2" id="KW-0719">Serine esterase</keyword>
<dbReference type="PROSITE" id="PS00941">
    <property type="entry name" value="CARBOXYLESTERASE_B_2"/>
    <property type="match status" value="1"/>
</dbReference>
<keyword evidence="3 6" id="KW-0378">Hydrolase</keyword>
<dbReference type="SUPFAM" id="SSF53474">
    <property type="entry name" value="alpha/beta-Hydrolases"/>
    <property type="match status" value="1"/>
</dbReference>
<dbReference type="InterPro" id="IPR002018">
    <property type="entry name" value="CarbesteraseB"/>
</dbReference>
<dbReference type="Gene3D" id="3.40.50.1820">
    <property type="entry name" value="alpha/beta hydrolase"/>
    <property type="match status" value="1"/>
</dbReference>
<evidence type="ECO:0000313" key="9">
    <source>
        <dbReference type="Proteomes" id="UP001153292"/>
    </source>
</evidence>
<gene>
    <name evidence="8" type="ORF">CHILSU_LOCUS3115</name>
</gene>